<feature type="transmembrane region" description="Helical" evidence="1">
    <location>
        <begin position="12"/>
        <end position="33"/>
    </location>
</feature>
<organism evidence="2">
    <name type="scientific">marine sediment metagenome</name>
    <dbReference type="NCBI Taxonomy" id="412755"/>
    <lineage>
        <taxon>unclassified sequences</taxon>
        <taxon>metagenomes</taxon>
        <taxon>ecological metagenomes</taxon>
    </lineage>
</organism>
<dbReference type="PROSITE" id="PS00409">
    <property type="entry name" value="PROKAR_NTER_METHYL"/>
    <property type="match status" value="1"/>
</dbReference>
<evidence type="ECO:0000313" key="2">
    <source>
        <dbReference type="EMBL" id="KKN95082.1"/>
    </source>
</evidence>
<reference evidence="2" key="1">
    <citation type="journal article" date="2015" name="Nature">
        <title>Complex archaea that bridge the gap between prokaryotes and eukaryotes.</title>
        <authorList>
            <person name="Spang A."/>
            <person name="Saw J.H."/>
            <person name="Jorgensen S.L."/>
            <person name="Zaremba-Niedzwiedzka K."/>
            <person name="Martijn J."/>
            <person name="Lind A.E."/>
            <person name="van Eijk R."/>
            <person name="Schleper C."/>
            <person name="Guy L."/>
            <person name="Ettema T.J."/>
        </authorList>
    </citation>
    <scope>NUCLEOTIDE SEQUENCE</scope>
</reference>
<keyword evidence="1" id="KW-0472">Membrane</keyword>
<dbReference type="InterPro" id="IPR012902">
    <property type="entry name" value="N_methyl_site"/>
</dbReference>
<dbReference type="SUPFAM" id="SSF54523">
    <property type="entry name" value="Pili subunits"/>
    <property type="match status" value="1"/>
</dbReference>
<dbReference type="AlphaFoldDB" id="A0A0F9V5V5"/>
<evidence type="ECO:0000256" key="1">
    <source>
        <dbReference type="SAM" id="Phobius"/>
    </source>
</evidence>
<accession>A0A0F9V5V5</accession>
<dbReference type="InterPro" id="IPR045584">
    <property type="entry name" value="Pilin-like"/>
</dbReference>
<keyword evidence="1" id="KW-0812">Transmembrane</keyword>
<gene>
    <name evidence="2" type="ORF">LCGC14_0181500</name>
</gene>
<name>A0A0F9V5V5_9ZZZZ</name>
<proteinExistence type="predicted"/>
<protein>
    <submittedName>
        <fullName evidence="2">Uncharacterized protein</fullName>
    </submittedName>
</protein>
<sequence length="427" mass="45928">MGNKSRLIRQRGLTLVEMTIVLGLVIMVATAAMPSIMKIVDANAYAQAENLMAAQLRGARATAVFNQLYSGVHHQRIDTTARGNERLKDRFVVAVLTEGEETYDSRSIFADVDPLHVSGAGWDEESGATDTDGHMQFDNYDNTTGTWNTSATLTFTMPGEQLPHASGIAEYKVYMRWGRWESDGSGETDDPEWKMATNTPVTVSHVRDDSGQSVHTILVDQTIASRRWVLLGEFPFNKEGVAKVAVRANGANGTVVVGGVLLATNSGLNAFAMATGQSLKRIPGSMAFGELVTSGFGGTAGTFNGTTNSFSSGVFDGGAYDPVNEQSNDFTSFSVVFSPHGMLTSLPNGQKVLLSNTLVAGSKRLWNKAVANKMDAQGVTWGEPGVSVITMFNYAKFRSARDDGISFLNKTARLISVNVHMGELIAE</sequence>
<keyword evidence="1" id="KW-1133">Transmembrane helix</keyword>
<dbReference type="EMBL" id="LAZR01000073">
    <property type="protein sequence ID" value="KKN95082.1"/>
    <property type="molecule type" value="Genomic_DNA"/>
</dbReference>
<comment type="caution">
    <text evidence="2">The sequence shown here is derived from an EMBL/GenBank/DDBJ whole genome shotgun (WGS) entry which is preliminary data.</text>
</comment>